<accession>B7PXX4</accession>
<name>B7PXX4_IXOSC</name>
<dbReference type="EMBL" id="DS816485">
    <property type="protein sequence ID" value="EEC11446.1"/>
    <property type="molecule type" value="Genomic_DNA"/>
</dbReference>
<feature type="compositionally biased region" description="Polar residues" evidence="1">
    <location>
        <begin position="94"/>
        <end position="113"/>
    </location>
</feature>
<sequence length="113" mass="11650">MLAVIQPPPQSELWRQGRVEGVKRRPAQRPDNIAAAPANPSAANGAAGAGFFHAGPSGLPAGRNPGSEEPPEPPTRGSAAEDAAWGKLLLTGHQRLTSRGDSAGSSLQEEPEN</sequence>
<dbReference type="HOGENOM" id="CLU_2136219_0_0_1"/>
<dbReference type="VEuPathDB" id="VectorBase:ISCW008956"/>
<feature type="region of interest" description="Disordered" evidence="1">
    <location>
        <begin position="1"/>
        <end position="113"/>
    </location>
</feature>
<evidence type="ECO:0000256" key="1">
    <source>
        <dbReference type="SAM" id="MobiDB-lite"/>
    </source>
</evidence>
<dbReference type="AlphaFoldDB" id="B7PXX4"/>
<gene>
    <name evidence="2" type="ORF">IscW_ISCW008956</name>
</gene>
<protein>
    <submittedName>
        <fullName evidence="2 3">Uncharacterized protein</fullName>
    </submittedName>
</protein>
<proteinExistence type="predicted"/>
<keyword evidence="4" id="KW-1185">Reference proteome</keyword>
<dbReference type="PaxDb" id="6945-B7PXX4"/>
<dbReference type="VEuPathDB" id="VectorBase:ISCI008956"/>
<evidence type="ECO:0000313" key="4">
    <source>
        <dbReference type="Proteomes" id="UP000001555"/>
    </source>
</evidence>
<dbReference type="InParanoid" id="B7PXX4"/>
<dbReference type="EnsemblMetazoa" id="ISCW008956-RA">
    <property type="protein sequence ID" value="ISCW008956-PA"/>
    <property type="gene ID" value="ISCW008956"/>
</dbReference>
<dbReference type="EMBL" id="ABJB010236106">
    <property type="status" value="NOT_ANNOTATED_CDS"/>
    <property type="molecule type" value="Genomic_DNA"/>
</dbReference>
<organism>
    <name type="scientific">Ixodes scapularis</name>
    <name type="common">Black-legged tick</name>
    <name type="synonym">Deer tick</name>
    <dbReference type="NCBI Taxonomy" id="6945"/>
    <lineage>
        <taxon>Eukaryota</taxon>
        <taxon>Metazoa</taxon>
        <taxon>Ecdysozoa</taxon>
        <taxon>Arthropoda</taxon>
        <taxon>Chelicerata</taxon>
        <taxon>Arachnida</taxon>
        <taxon>Acari</taxon>
        <taxon>Parasitiformes</taxon>
        <taxon>Ixodida</taxon>
        <taxon>Ixodoidea</taxon>
        <taxon>Ixodidae</taxon>
        <taxon>Ixodinae</taxon>
        <taxon>Ixodes</taxon>
    </lineage>
</organism>
<feature type="compositionally biased region" description="Low complexity" evidence="1">
    <location>
        <begin position="34"/>
        <end position="58"/>
    </location>
</feature>
<reference evidence="3" key="2">
    <citation type="submission" date="2020-05" db="UniProtKB">
        <authorList>
            <consortium name="EnsemblMetazoa"/>
        </authorList>
    </citation>
    <scope>IDENTIFICATION</scope>
    <source>
        <strain evidence="3">wikel</strain>
    </source>
</reference>
<reference evidence="2 4" key="1">
    <citation type="submission" date="2008-03" db="EMBL/GenBank/DDBJ databases">
        <title>Annotation of Ixodes scapularis.</title>
        <authorList>
            <consortium name="Ixodes scapularis Genome Project Consortium"/>
            <person name="Caler E."/>
            <person name="Hannick L.I."/>
            <person name="Bidwell S."/>
            <person name="Joardar V."/>
            <person name="Thiagarajan M."/>
            <person name="Amedeo P."/>
            <person name="Galinsky K.J."/>
            <person name="Schobel S."/>
            <person name="Inman J."/>
            <person name="Hostetler J."/>
            <person name="Miller J."/>
            <person name="Hammond M."/>
            <person name="Megy K."/>
            <person name="Lawson D."/>
            <person name="Kodira C."/>
            <person name="Sutton G."/>
            <person name="Meyer J."/>
            <person name="Hill C.A."/>
            <person name="Birren B."/>
            <person name="Nene V."/>
            <person name="Collins F."/>
            <person name="Alarcon-Chaidez F."/>
            <person name="Wikel S."/>
            <person name="Strausberg R."/>
        </authorList>
    </citation>
    <scope>NUCLEOTIDE SEQUENCE [LARGE SCALE GENOMIC DNA]</scope>
    <source>
        <strain evidence="4">Wikel</strain>
        <strain evidence="2">Wikel colony</strain>
    </source>
</reference>
<evidence type="ECO:0000313" key="2">
    <source>
        <dbReference type="EMBL" id="EEC11446.1"/>
    </source>
</evidence>
<dbReference type="Proteomes" id="UP000001555">
    <property type="component" value="Unassembled WGS sequence"/>
</dbReference>
<feature type="compositionally biased region" description="Pro residues" evidence="1">
    <location>
        <begin position="1"/>
        <end position="10"/>
    </location>
</feature>
<evidence type="ECO:0000313" key="3">
    <source>
        <dbReference type="EnsemblMetazoa" id="ISCW008956-PA"/>
    </source>
</evidence>